<feature type="non-terminal residue" evidence="1">
    <location>
        <position position="1"/>
    </location>
</feature>
<sequence length="81" mass="9216">NHFVWEFMPDFHMLNVNPSLGFLHHYRICEFGGDSCTVNSPSVIDKTLHAFADRLIGAYARAMAVVHPANYSRFVSSSTKW</sequence>
<organism evidence="1 2">
    <name type="scientific">Tropilaelaps mercedesae</name>
    <dbReference type="NCBI Taxonomy" id="418985"/>
    <lineage>
        <taxon>Eukaryota</taxon>
        <taxon>Metazoa</taxon>
        <taxon>Ecdysozoa</taxon>
        <taxon>Arthropoda</taxon>
        <taxon>Chelicerata</taxon>
        <taxon>Arachnida</taxon>
        <taxon>Acari</taxon>
        <taxon>Parasitiformes</taxon>
        <taxon>Mesostigmata</taxon>
        <taxon>Gamasina</taxon>
        <taxon>Dermanyssoidea</taxon>
        <taxon>Laelapidae</taxon>
        <taxon>Tropilaelaps</taxon>
    </lineage>
</organism>
<dbReference type="AlphaFoldDB" id="A0A1V9XNW5"/>
<name>A0A1V9XNW5_9ACAR</name>
<evidence type="ECO:0000313" key="2">
    <source>
        <dbReference type="Proteomes" id="UP000192247"/>
    </source>
</evidence>
<reference evidence="1 2" key="1">
    <citation type="journal article" date="2017" name="Gigascience">
        <title>Draft genome of the honey bee ectoparasitic mite, Tropilaelaps mercedesae, is shaped by the parasitic life history.</title>
        <authorList>
            <person name="Dong X."/>
            <person name="Armstrong S.D."/>
            <person name="Xia D."/>
            <person name="Makepeace B.L."/>
            <person name="Darby A.C."/>
            <person name="Kadowaki T."/>
        </authorList>
    </citation>
    <scope>NUCLEOTIDE SEQUENCE [LARGE SCALE GENOMIC DNA]</scope>
    <source>
        <strain evidence="1">Wuxi-XJTLU</strain>
    </source>
</reference>
<comment type="caution">
    <text evidence="1">The sequence shown here is derived from an EMBL/GenBank/DDBJ whole genome shotgun (WGS) entry which is preliminary data.</text>
</comment>
<dbReference type="InParanoid" id="A0A1V9XNW5"/>
<gene>
    <name evidence="1" type="ORF">BIW11_08659</name>
</gene>
<dbReference type="OrthoDB" id="2526284at2759"/>
<proteinExistence type="predicted"/>
<dbReference type="Proteomes" id="UP000192247">
    <property type="component" value="Unassembled WGS sequence"/>
</dbReference>
<dbReference type="EMBL" id="MNPL01006875">
    <property type="protein sequence ID" value="OQR75082.1"/>
    <property type="molecule type" value="Genomic_DNA"/>
</dbReference>
<dbReference type="STRING" id="418985.A0A1V9XNW5"/>
<evidence type="ECO:0000313" key="1">
    <source>
        <dbReference type="EMBL" id="OQR75082.1"/>
    </source>
</evidence>
<protein>
    <submittedName>
        <fullName evidence="1">Uncharacterized protein</fullName>
    </submittedName>
</protein>
<keyword evidence="2" id="KW-1185">Reference proteome</keyword>
<accession>A0A1V9XNW5</accession>